<dbReference type="AlphaFoldDB" id="Q7UZF7"/>
<organism evidence="1 2">
    <name type="scientific">Prochlorococcus marinus subsp. pastoris (strain CCMP1986 / NIES-2087 / MED4)</name>
    <dbReference type="NCBI Taxonomy" id="59919"/>
    <lineage>
        <taxon>Bacteria</taxon>
        <taxon>Bacillati</taxon>
        <taxon>Cyanobacteriota</taxon>
        <taxon>Cyanophyceae</taxon>
        <taxon>Synechococcales</taxon>
        <taxon>Prochlorococcaceae</taxon>
        <taxon>Prochlorococcus</taxon>
    </lineage>
</organism>
<dbReference type="OrthoDB" id="541384at2"/>
<dbReference type="STRING" id="59919.PMM1710"/>
<proteinExistence type="predicted"/>
<dbReference type="EMBL" id="BX548174">
    <property type="protein sequence ID" value="CAE20169.1"/>
    <property type="molecule type" value="Genomic_DNA"/>
</dbReference>
<dbReference type="KEGG" id="pmm:PMM1710"/>
<dbReference type="Proteomes" id="UP000001026">
    <property type="component" value="Chromosome"/>
</dbReference>
<reference evidence="1 2" key="1">
    <citation type="journal article" date="2003" name="Nature">
        <title>Genome divergence in two Prochlorococcus ecotypes reflects oceanic niche differentiation.</title>
        <authorList>
            <person name="Rocap G."/>
            <person name="Larimer F.W."/>
            <person name="Lamerdin J.E."/>
            <person name="Malfatti S."/>
            <person name="Chain P."/>
            <person name="Ahlgren N.A."/>
            <person name="Arellano A."/>
            <person name="Coleman M."/>
            <person name="Hauser L."/>
            <person name="Hess W.R."/>
            <person name="Johnson Z.I."/>
            <person name="Land M.L."/>
            <person name="Lindell D."/>
            <person name="Post A.F."/>
            <person name="Regala W."/>
            <person name="Shah M."/>
            <person name="Shaw S.L."/>
            <person name="Steglich C."/>
            <person name="Sullivan M.B."/>
            <person name="Ting C.S."/>
            <person name="Tolonen A."/>
            <person name="Webb E.A."/>
            <person name="Zinser E.R."/>
            <person name="Chisholm S.W."/>
        </authorList>
    </citation>
    <scope>NUCLEOTIDE SEQUENCE [LARGE SCALE GENOMIC DNA]</scope>
    <source>
        <strain evidence="2">CCMP1986 / NIES-2087 / MED4</strain>
    </source>
</reference>
<name>Q7UZF7_PROMP</name>
<dbReference type="RefSeq" id="WP_011133337.1">
    <property type="nucleotide sequence ID" value="NC_005072.1"/>
</dbReference>
<sequence length="87" mass="10071">MSFFTWKDDGLTSDCVSLDAMASRFEETAKLIKKLSEKGFKLKKTQKHQLIIHSDPQIFDQWGFISEELPFKQLSLIPDDETIVDFS</sequence>
<gene>
    <name evidence="1" type="ordered locus">PMM1710</name>
</gene>
<accession>Q7UZF7</accession>
<evidence type="ECO:0000313" key="1">
    <source>
        <dbReference type="EMBL" id="CAE20169.1"/>
    </source>
</evidence>
<protein>
    <submittedName>
        <fullName evidence="1">Conserved hypothetical</fullName>
    </submittedName>
</protein>
<dbReference type="HOGENOM" id="CLU_2557052_0_0_3"/>
<evidence type="ECO:0000313" key="2">
    <source>
        <dbReference type="Proteomes" id="UP000001026"/>
    </source>
</evidence>